<dbReference type="Pfam" id="PF02720">
    <property type="entry name" value="DUF222"/>
    <property type="match status" value="1"/>
</dbReference>
<evidence type="ECO:0000313" key="3">
    <source>
        <dbReference type="Proteomes" id="UP000460221"/>
    </source>
</evidence>
<dbReference type="EMBL" id="WLYK01000009">
    <property type="protein sequence ID" value="MTD16480.1"/>
    <property type="molecule type" value="Genomic_DNA"/>
</dbReference>
<dbReference type="AlphaFoldDB" id="A0A7K1FQY6"/>
<accession>A0A7K1FQY6</accession>
<protein>
    <submittedName>
        <fullName evidence="2">DUF222 domain-containing protein</fullName>
    </submittedName>
</protein>
<dbReference type="Proteomes" id="UP000460221">
    <property type="component" value="Unassembled WGS sequence"/>
</dbReference>
<dbReference type="SMART" id="SM00507">
    <property type="entry name" value="HNHc"/>
    <property type="match status" value="1"/>
</dbReference>
<gene>
    <name evidence="2" type="ORF">GIS00_21315</name>
</gene>
<comment type="caution">
    <text evidence="2">The sequence shown here is derived from an EMBL/GenBank/DDBJ whole genome shotgun (WGS) entry which is preliminary data.</text>
</comment>
<sequence>MTTSGAVYVAADTFDPDSDLVVLADMLRQTARSASDNWERINHIRWLTQIAAVCAAEQARLTDQFARAKEAAVQPSSQRAKKELRSTTITEIGLARRESPSQARHHLGLADALSSAMPHLRACLDRGEISEHRAVLITRAASKLSPADRSRLDEKIAPDLPHLGDAETSEKANAIAYELDPELYAARRRKAVSDRRVSLTPAKDGMCWFSALLPAAQGLALHAHLQHFADLDTTDGDTRTRDQKLADELVRLGTGGNVFGCDEDGVPVNLGVRMEIRILMGERALLDDDSTAAYIEGYGPVPADLARKMVGASSQTWIRRLYTDPVTGRLDGMDQRRRDFPDSIKMFLQLRDRRCRTPWCDAPIRHFDHIVGYAIGGETSVENGEGTCAFCDINKAGKGWSYSRNVSDGVITVTTPTGHTYRSVEPSLPAPKPWPTAGVQCTCGAGVTAQ</sequence>
<proteinExistence type="predicted"/>
<keyword evidence="3" id="KW-1185">Reference proteome</keyword>
<evidence type="ECO:0000259" key="1">
    <source>
        <dbReference type="SMART" id="SM00507"/>
    </source>
</evidence>
<feature type="domain" description="HNH nuclease" evidence="1">
    <location>
        <begin position="345"/>
        <end position="393"/>
    </location>
</feature>
<reference evidence="2 3" key="1">
    <citation type="submission" date="2019-11" db="EMBL/GenBank/DDBJ databases">
        <authorList>
            <person name="Jiang L.-Q."/>
        </authorList>
    </citation>
    <scope>NUCLEOTIDE SEQUENCE [LARGE SCALE GENOMIC DNA]</scope>
    <source>
        <strain evidence="2 3">YIM 132087</strain>
    </source>
</reference>
<organism evidence="2 3">
    <name type="scientific">Nakamurella alba</name>
    <dbReference type="NCBI Taxonomy" id="2665158"/>
    <lineage>
        <taxon>Bacteria</taxon>
        <taxon>Bacillati</taxon>
        <taxon>Actinomycetota</taxon>
        <taxon>Actinomycetes</taxon>
        <taxon>Nakamurellales</taxon>
        <taxon>Nakamurellaceae</taxon>
        <taxon>Nakamurella</taxon>
    </lineage>
</organism>
<dbReference type="InterPro" id="IPR003870">
    <property type="entry name" value="DUF222"/>
</dbReference>
<dbReference type="RefSeq" id="WP_154770447.1">
    <property type="nucleotide sequence ID" value="NZ_WLYK01000009.1"/>
</dbReference>
<name>A0A7K1FQY6_9ACTN</name>
<evidence type="ECO:0000313" key="2">
    <source>
        <dbReference type="EMBL" id="MTD16480.1"/>
    </source>
</evidence>
<dbReference type="InterPro" id="IPR003615">
    <property type="entry name" value="HNH_nuc"/>
</dbReference>